<keyword evidence="1" id="KW-0479">Metal-binding</keyword>
<evidence type="ECO:0000256" key="4">
    <source>
        <dbReference type="SAM" id="MobiDB-lite"/>
    </source>
</evidence>
<reference evidence="7 8" key="1">
    <citation type="journal article" date="2018" name="Sci. Rep.">
        <title>Raphidocelis subcapitata (=Pseudokirchneriella subcapitata) provides an insight into genome evolution and environmental adaptations in the Sphaeropleales.</title>
        <authorList>
            <person name="Suzuki S."/>
            <person name="Yamaguchi H."/>
            <person name="Nakajima N."/>
            <person name="Kawachi M."/>
        </authorList>
    </citation>
    <scope>NUCLEOTIDE SEQUENCE [LARGE SCALE GENOMIC DNA]</scope>
    <source>
        <strain evidence="7 8">NIES-35</strain>
    </source>
</reference>
<dbReference type="AlphaFoldDB" id="A0A2V0PJF9"/>
<keyword evidence="3" id="KW-0862">Zinc</keyword>
<keyword evidence="5" id="KW-0812">Transmembrane</keyword>
<dbReference type="InterPro" id="IPR013083">
    <property type="entry name" value="Znf_RING/FYVE/PHD"/>
</dbReference>
<dbReference type="PANTHER" id="PTHR46347:SF1">
    <property type="entry name" value="RING_FYVE_PHD ZINC FINGER SUPERFAMILY PROTEIN"/>
    <property type="match status" value="1"/>
</dbReference>
<keyword evidence="8" id="KW-1185">Reference proteome</keyword>
<keyword evidence="2" id="KW-0863">Zinc-finger</keyword>
<name>A0A2V0PJF9_9CHLO</name>
<keyword evidence="5" id="KW-0472">Membrane</keyword>
<dbReference type="Proteomes" id="UP000247498">
    <property type="component" value="Unassembled WGS sequence"/>
</dbReference>
<evidence type="ECO:0000256" key="2">
    <source>
        <dbReference type="ARBA" id="ARBA00022771"/>
    </source>
</evidence>
<dbReference type="Gene3D" id="3.30.40.10">
    <property type="entry name" value="Zinc/RING finger domain, C3HC4 (zinc finger)"/>
    <property type="match status" value="1"/>
</dbReference>
<protein>
    <recommendedName>
        <fullName evidence="6">RING-CH-type domain-containing protein</fullName>
    </recommendedName>
</protein>
<evidence type="ECO:0000256" key="1">
    <source>
        <dbReference type="ARBA" id="ARBA00022723"/>
    </source>
</evidence>
<evidence type="ECO:0000256" key="5">
    <source>
        <dbReference type="SAM" id="Phobius"/>
    </source>
</evidence>
<dbReference type="InterPro" id="IPR011016">
    <property type="entry name" value="Znf_RING-CH"/>
</dbReference>
<comment type="caution">
    <text evidence="7">The sequence shown here is derived from an EMBL/GenBank/DDBJ whole genome shotgun (WGS) entry which is preliminary data.</text>
</comment>
<evidence type="ECO:0000313" key="8">
    <source>
        <dbReference type="Proteomes" id="UP000247498"/>
    </source>
</evidence>
<sequence length="248" mass="25578">DPTDGDPANPLISPCLCSGSSRYVHRSCLAQWRESNHRRDAAWQCEVCHFRYRYSRAWWAGLLGSTAALAVVFAALLAALVYGLGYLPVLSSAAARFEVPPPAAALHVANGVVALGVLGLAASVMMGVARACGAVSLLWLPEPWCPTALCLDGGGLPICLDLGAGECAMAMTAVLGVALLVAGLAASAMITWQLLLMGAQAVLSKAQHMVENVQPLLRAASKGSEARGATGPAAGEGDAPQQPPLPSR</sequence>
<keyword evidence="5" id="KW-1133">Transmembrane helix</keyword>
<dbReference type="InParanoid" id="A0A2V0PJF9"/>
<dbReference type="SUPFAM" id="SSF57850">
    <property type="entry name" value="RING/U-box"/>
    <property type="match status" value="1"/>
</dbReference>
<dbReference type="GO" id="GO:0008270">
    <property type="term" value="F:zinc ion binding"/>
    <property type="evidence" value="ECO:0007669"/>
    <property type="project" value="UniProtKB-KW"/>
</dbReference>
<dbReference type="FunCoup" id="A0A2V0PJF9">
    <property type="interactions" value="1313"/>
</dbReference>
<evidence type="ECO:0000256" key="3">
    <source>
        <dbReference type="ARBA" id="ARBA00022833"/>
    </source>
</evidence>
<organism evidence="7 8">
    <name type="scientific">Raphidocelis subcapitata</name>
    <dbReference type="NCBI Taxonomy" id="307507"/>
    <lineage>
        <taxon>Eukaryota</taxon>
        <taxon>Viridiplantae</taxon>
        <taxon>Chlorophyta</taxon>
        <taxon>core chlorophytes</taxon>
        <taxon>Chlorophyceae</taxon>
        <taxon>CS clade</taxon>
        <taxon>Sphaeropleales</taxon>
        <taxon>Selenastraceae</taxon>
        <taxon>Raphidocelis</taxon>
    </lineage>
</organism>
<dbReference type="OrthoDB" id="264354at2759"/>
<feature type="transmembrane region" description="Helical" evidence="5">
    <location>
        <begin position="104"/>
        <end position="129"/>
    </location>
</feature>
<feature type="non-terminal residue" evidence="7">
    <location>
        <position position="1"/>
    </location>
</feature>
<feature type="transmembrane region" description="Helical" evidence="5">
    <location>
        <begin position="59"/>
        <end position="84"/>
    </location>
</feature>
<feature type="transmembrane region" description="Helical" evidence="5">
    <location>
        <begin position="173"/>
        <end position="195"/>
    </location>
</feature>
<proteinExistence type="predicted"/>
<evidence type="ECO:0000259" key="6">
    <source>
        <dbReference type="PROSITE" id="PS51292"/>
    </source>
</evidence>
<feature type="region of interest" description="Disordered" evidence="4">
    <location>
        <begin position="221"/>
        <end position="248"/>
    </location>
</feature>
<accession>A0A2V0PJF9</accession>
<feature type="domain" description="RING-CH-type" evidence="6">
    <location>
        <begin position="1"/>
        <end position="55"/>
    </location>
</feature>
<evidence type="ECO:0000313" key="7">
    <source>
        <dbReference type="EMBL" id="GBF99934.1"/>
    </source>
</evidence>
<dbReference type="SMART" id="SM00744">
    <property type="entry name" value="RINGv"/>
    <property type="match status" value="1"/>
</dbReference>
<dbReference type="PANTHER" id="PTHR46347">
    <property type="entry name" value="RING/FYVE/PHD ZINC FINGER SUPERFAMILY PROTEIN"/>
    <property type="match status" value="1"/>
</dbReference>
<dbReference type="CDD" id="cd16495">
    <property type="entry name" value="RING_CH-C4HC3_MARCH"/>
    <property type="match status" value="1"/>
</dbReference>
<dbReference type="Pfam" id="PF12906">
    <property type="entry name" value="RINGv"/>
    <property type="match status" value="1"/>
</dbReference>
<dbReference type="EMBL" id="BDRX01000181">
    <property type="protein sequence ID" value="GBF99934.1"/>
    <property type="molecule type" value="Genomic_DNA"/>
</dbReference>
<dbReference type="PROSITE" id="PS51292">
    <property type="entry name" value="ZF_RING_CH"/>
    <property type="match status" value="1"/>
</dbReference>
<gene>
    <name evidence="7" type="ORF">Rsub_12627</name>
</gene>